<dbReference type="GO" id="GO:0008379">
    <property type="term" value="F:thioredoxin peroxidase activity"/>
    <property type="evidence" value="ECO:0007669"/>
    <property type="project" value="TreeGrafter"/>
</dbReference>
<keyword evidence="4" id="KW-0575">Peroxidase</keyword>
<dbReference type="STRING" id="381306.AN478_07675"/>
<keyword evidence="8" id="KW-0676">Redox-active center</keyword>
<dbReference type="InterPro" id="IPR024706">
    <property type="entry name" value="Peroxiredoxin_AhpC-typ"/>
</dbReference>
<keyword evidence="5" id="KW-0049">Antioxidant</keyword>
<dbReference type="SUPFAM" id="SSF52833">
    <property type="entry name" value="Thioredoxin-like"/>
    <property type="match status" value="1"/>
</dbReference>
<dbReference type="PIRSF" id="PIRSF000239">
    <property type="entry name" value="AHPC"/>
    <property type="match status" value="1"/>
</dbReference>
<dbReference type="PROSITE" id="PS51352">
    <property type="entry name" value="THIOREDOXIN_2"/>
    <property type="match status" value="1"/>
</dbReference>
<comment type="catalytic activity">
    <reaction evidence="12">
        <text>a hydroperoxide + [thioredoxin]-dithiol = an alcohol + [thioredoxin]-disulfide + H2O</text>
        <dbReference type="Rhea" id="RHEA:62620"/>
        <dbReference type="Rhea" id="RHEA-COMP:10698"/>
        <dbReference type="Rhea" id="RHEA-COMP:10700"/>
        <dbReference type="ChEBI" id="CHEBI:15377"/>
        <dbReference type="ChEBI" id="CHEBI:29950"/>
        <dbReference type="ChEBI" id="CHEBI:30879"/>
        <dbReference type="ChEBI" id="CHEBI:35924"/>
        <dbReference type="ChEBI" id="CHEBI:50058"/>
        <dbReference type="EC" id="1.11.1.24"/>
    </reaction>
</comment>
<dbReference type="PANTHER" id="PTHR42801:SF4">
    <property type="entry name" value="AHPC_TSA FAMILY PROTEIN"/>
    <property type="match status" value="1"/>
</dbReference>
<keyword evidence="17" id="KW-1185">Reference proteome</keyword>
<dbReference type="GO" id="GO:0034599">
    <property type="term" value="P:cellular response to oxidative stress"/>
    <property type="evidence" value="ECO:0007669"/>
    <property type="project" value="TreeGrafter"/>
</dbReference>
<dbReference type="OrthoDB" id="9812811at2"/>
<dbReference type="Pfam" id="PF00578">
    <property type="entry name" value="AhpC-TSA"/>
    <property type="match status" value="1"/>
</dbReference>
<dbReference type="PANTHER" id="PTHR42801">
    <property type="entry name" value="THIOREDOXIN-DEPENDENT PEROXIDE REDUCTASE"/>
    <property type="match status" value="1"/>
</dbReference>
<keyword evidence="7" id="KW-1015">Disulfide bond</keyword>
<feature type="region of interest" description="Disordered" evidence="14">
    <location>
        <begin position="1"/>
        <end position="34"/>
    </location>
</feature>
<dbReference type="InterPro" id="IPR050924">
    <property type="entry name" value="Peroxiredoxin_BCP/PrxQ"/>
</dbReference>
<evidence type="ECO:0000256" key="9">
    <source>
        <dbReference type="ARBA" id="ARBA00032824"/>
    </source>
</evidence>
<gene>
    <name evidence="16" type="ORF">SAMN05661077_1301</name>
</gene>
<dbReference type="GO" id="GO:0045454">
    <property type="term" value="P:cell redox homeostasis"/>
    <property type="evidence" value="ECO:0007669"/>
    <property type="project" value="TreeGrafter"/>
</dbReference>
<proteinExistence type="inferred from homology"/>
<evidence type="ECO:0000256" key="13">
    <source>
        <dbReference type="PIRSR" id="PIRSR000239-1"/>
    </source>
</evidence>
<evidence type="ECO:0000256" key="4">
    <source>
        <dbReference type="ARBA" id="ARBA00022559"/>
    </source>
</evidence>
<evidence type="ECO:0000256" key="3">
    <source>
        <dbReference type="ARBA" id="ARBA00013017"/>
    </source>
</evidence>
<evidence type="ECO:0000256" key="7">
    <source>
        <dbReference type="ARBA" id="ARBA00023157"/>
    </source>
</evidence>
<evidence type="ECO:0000313" key="16">
    <source>
        <dbReference type="EMBL" id="SCY13295.1"/>
    </source>
</evidence>
<evidence type="ECO:0000256" key="14">
    <source>
        <dbReference type="SAM" id="MobiDB-lite"/>
    </source>
</evidence>
<dbReference type="InterPro" id="IPR036249">
    <property type="entry name" value="Thioredoxin-like_sf"/>
</dbReference>
<comment type="similarity">
    <text evidence="10">Belongs to the peroxiredoxin family. BCP/PrxQ subfamily.</text>
</comment>
<protein>
    <recommendedName>
        <fullName evidence="3">thioredoxin-dependent peroxiredoxin</fullName>
        <ecNumber evidence="3">1.11.1.24</ecNumber>
    </recommendedName>
    <alternativeName>
        <fullName evidence="9">Thioredoxin peroxidase</fullName>
    </alternativeName>
    <alternativeName>
        <fullName evidence="11">Thioredoxin-dependent peroxiredoxin Bcp</fullName>
    </alternativeName>
</protein>
<organism evidence="16 17">
    <name type="scientific">Thiohalorhabdus denitrificans</name>
    <dbReference type="NCBI Taxonomy" id="381306"/>
    <lineage>
        <taxon>Bacteria</taxon>
        <taxon>Pseudomonadati</taxon>
        <taxon>Pseudomonadota</taxon>
        <taxon>Gammaproteobacteria</taxon>
        <taxon>Thiohalorhabdales</taxon>
        <taxon>Thiohalorhabdaceae</taxon>
        <taxon>Thiohalorhabdus</taxon>
    </lineage>
</organism>
<evidence type="ECO:0000259" key="15">
    <source>
        <dbReference type="PROSITE" id="PS51352"/>
    </source>
</evidence>
<keyword evidence="6" id="KW-0560">Oxidoreductase</keyword>
<evidence type="ECO:0000256" key="12">
    <source>
        <dbReference type="ARBA" id="ARBA00049091"/>
    </source>
</evidence>
<comment type="function">
    <text evidence="1">Thiol-specific peroxidase that catalyzes the reduction of hydrogen peroxide and organic hydroperoxides to water and alcohols, respectively. Plays a role in cell protection against oxidative stress by detoxifying peroxides and as sensor of hydrogen peroxide-mediated signaling events.</text>
</comment>
<dbReference type="GO" id="GO:0005737">
    <property type="term" value="C:cytoplasm"/>
    <property type="evidence" value="ECO:0007669"/>
    <property type="project" value="TreeGrafter"/>
</dbReference>
<feature type="active site" description="Cysteine sulfenic acid (-SOH) intermediate; for peroxidase activity" evidence="13">
    <location>
        <position position="57"/>
    </location>
</feature>
<evidence type="ECO:0000256" key="11">
    <source>
        <dbReference type="ARBA" id="ARBA00042639"/>
    </source>
</evidence>
<dbReference type="EC" id="1.11.1.24" evidence="3"/>
<evidence type="ECO:0000256" key="5">
    <source>
        <dbReference type="ARBA" id="ARBA00022862"/>
    </source>
</evidence>
<accession>A0A0P9CTQ5</accession>
<evidence type="ECO:0000313" key="17">
    <source>
        <dbReference type="Proteomes" id="UP000183104"/>
    </source>
</evidence>
<dbReference type="FunFam" id="3.40.30.10:FF:000007">
    <property type="entry name" value="Thioredoxin-dependent thiol peroxidase"/>
    <property type="match status" value="1"/>
</dbReference>
<evidence type="ECO:0000256" key="10">
    <source>
        <dbReference type="ARBA" id="ARBA00038489"/>
    </source>
</evidence>
<dbReference type="CDD" id="cd03017">
    <property type="entry name" value="PRX_BCP"/>
    <property type="match status" value="1"/>
</dbReference>
<dbReference type="RefSeq" id="WP_054966028.1">
    <property type="nucleotide sequence ID" value="NZ_FMUN01000003.1"/>
</dbReference>
<dbReference type="InterPro" id="IPR000866">
    <property type="entry name" value="AhpC/TSA"/>
</dbReference>
<dbReference type="Gene3D" id="3.40.30.10">
    <property type="entry name" value="Glutaredoxin"/>
    <property type="match status" value="1"/>
</dbReference>
<sequence length="167" mass="18501">MNPFKAPHTSRSHPPAEGEAAPDFRLPDQDGQPRSLQEFRGRWVVLYFYPRDNTPGCTREACSLRDAGDPLQELGAQILGVSMDPPERHAAFAGRHGLSFPLLADRDGEVSATYGALFALGPIRFPKRRTFLIDPEGRVARIYNRVKPTGHGGELVSALRELQARRA</sequence>
<dbReference type="Proteomes" id="UP000183104">
    <property type="component" value="Unassembled WGS sequence"/>
</dbReference>
<dbReference type="EMBL" id="FMUN01000003">
    <property type="protein sequence ID" value="SCY13295.1"/>
    <property type="molecule type" value="Genomic_DNA"/>
</dbReference>
<evidence type="ECO:0000256" key="2">
    <source>
        <dbReference type="ARBA" id="ARBA00011245"/>
    </source>
</evidence>
<dbReference type="InterPro" id="IPR013766">
    <property type="entry name" value="Thioredoxin_domain"/>
</dbReference>
<comment type="subunit">
    <text evidence="2">Monomer.</text>
</comment>
<reference evidence="17" key="1">
    <citation type="submission" date="2016-10" db="EMBL/GenBank/DDBJ databases">
        <authorList>
            <person name="Varghese N."/>
        </authorList>
    </citation>
    <scope>NUCLEOTIDE SEQUENCE [LARGE SCALE GENOMIC DNA]</scope>
    <source>
        <strain evidence="17">HL 19</strain>
    </source>
</reference>
<evidence type="ECO:0000256" key="1">
    <source>
        <dbReference type="ARBA" id="ARBA00003330"/>
    </source>
</evidence>
<name>A0A0P9CTQ5_9GAMM</name>
<dbReference type="PATRIC" id="fig|381306.5.peg.175"/>
<feature type="domain" description="Thioredoxin" evidence="15">
    <location>
        <begin position="15"/>
        <end position="164"/>
    </location>
</feature>
<dbReference type="AlphaFoldDB" id="A0A0P9CTQ5"/>
<evidence type="ECO:0000256" key="6">
    <source>
        <dbReference type="ARBA" id="ARBA00023002"/>
    </source>
</evidence>
<evidence type="ECO:0000256" key="8">
    <source>
        <dbReference type="ARBA" id="ARBA00023284"/>
    </source>
</evidence>